<dbReference type="AlphaFoldDB" id="G1C9R1"/>
<evidence type="ECO:0000256" key="1">
    <source>
        <dbReference type="RuleBase" id="RU004185"/>
    </source>
</evidence>
<dbReference type="EC" id="4.99.1.1" evidence="3"/>
<keyword evidence="2" id="KW-0812">Transmembrane</keyword>
<proteinExistence type="inferred from homology"/>
<gene>
    <name evidence="3" type="primary">FeCH</name>
</gene>
<evidence type="ECO:0000256" key="2">
    <source>
        <dbReference type="SAM" id="Phobius"/>
    </source>
</evidence>
<protein>
    <submittedName>
        <fullName evidence="3">Ferrochelatase</fullName>
        <ecNumber evidence="3">4.99.1.1</ecNumber>
    </submittedName>
</protein>
<dbReference type="Gene3D" id="3.40.50.1400">
    <property type="match status" value="1"/>
</dbReference>
<organism evidence="3">
    <name type="scientific">Phytomonas sp. JMPA-2011</name>
    <dbReference type="NCBI Taxonomy" id="1075776"/>
    <lineage>
        <taxon>Eukaryota</taxon>
        <taxon>Discoba</taxon>
        <taxon>Euglenozoa</taxon>
        <taxon>Kinetoplastea</taxon>
        <taxon>Metakinetoplastina</taxon>
        <taxon>Trypanosomatida</taxon>
        <taxon>Trypanosomatidae</taxon>
        <taxon>Phytomonas</taxon>
    </lineage>
</organism>
<dbReference type="InterPro" id="IPR001015">
    <property type="entry name" value="Ferrochelatase"/>
</dbReference>
<accession>G1C9R1</accession>
<dbReference type="GO" id="GO:0006783">
    <property type="term" value="P:heme biosynthetic process"/>
    <property type="evidence" value="ECO:0007669"/>
    <property type="project" value="InterPro"/>
</dbReference>
<dbReference type="SUPFAM" id="SSF53800">
    <property type="entry name" value="Chelatase"/>
    <property type="match status" value="1"/>
</dbReference>
<keyword evidence="2" id="KW-0472">Membrane</keyword>
<dbReference type="PANTHER" id="PTHR11108">
    <property type="entry name" value="FERROCHELATASE"/>
    <property type="match status" value="1"/>
</dbReference>
<name>G1C9R1_9TRYP</name>
<comment type="similarity">
    <text evidence="1">Belongs to the ferrochelatase family.</text>
</comment>
<reference evidence="3" key="1">
    <citation type="journal article" date="2011" name="PLoS ONE">
        <title>Identification and Phylogenetic Analysis of Heme Synthesis Genes in Trypanosomatids and Their Bacterial Endosymbionts.</title>
        <authorList>
            <person name="Alves J.M.P."/>
            <person name="Voegtly L.J."/>
            <person name="Matveyev A.V."/>
            <person name="Lara A.M."/>
            <person name="da Silva F.M."/>
            <person name="Serrano M.G."/>
            <person name="Buck G.A."/>
            <person name="Teixeira M.M.G."/>
            <person name="Camargo E.P."/>
        </authorList>
    </citation>
    <scope>NUCLEOTIDE SEQUENCE</scope>
    <source>
        <strain evidence="3">Jma TCC066</strain>
    </source>
</reference>
<feature type="transmembrane region" description="Helical" evidence="2">
    <location>
        <begin position="55"/>
        <end position="72"/>
    </location>
</feature>
<feature type="transmembrane region" description="Helical" evidence="2">
    <location>
        <begin position="20"/>
        <end position="43"/>
    </location>
</feature>
<keyword evidence="2" id="KW-1133">Transmembrane helix</keyword>
<sequence>MSNPLCLPAEYNTRRRYAILLLHEGAPFSLNYWSVACFLAVHLRSRRRVDLLPRWIWYPILYLLVLPWRTFYETRSYVPFWIPMSHSRIYPPPLPACGTARSPSSPGHAVCVYHLLILVQYLQKLVADLIPRLLPHLPPGEVSVQVEVAFSSQPHSLDAALERFRLLGNYTGVRDSQQGRACVEEEHLVVLPLYPQYSSVHTAVAFDALTNAGFFTAHRTVPHLHFLRSYATRPAYLHALTAAIARFHATHGPPDWLFVVFEGLSRRFVTSGDCYQVECHRTFTALRAALANPSTAGGEGEEGNHGIAANRMTISFLDWGVEPCLEPSTRHVVAGIASQMRRIGLGLTDAKDGAEKEGEGEGWKKALGTAYFVCPGIAVDDNRSLQLVQKELCELCLELGWQRAEYIPALNESREHVKMLASIISEYVR</sequence>
<dbReference type="GO" id="GO:0004325">
    <property type="term" value="F:ferrochelatase activity"/>
    <property type="evidence" value="ECO:0007669"/>
    <property type="project" value="InterPro"/>
</dbReference>
<dbReference type="PANTHER" id="PTHR11108:SF1">
    <property type="entry name" value="FERROCHELATASE, MITOCHONDRIAL"/>
    <property type="match status" value="1"/>
</dbReference>
<dbReference type="Pfam" id="PF00762">
    <property type="entry name" value="Ferrochelatase"/>
    <property type="match status" value="1"/>
</dbReference>
<evidence type="ECO:0000313" key="3">
    <source>
        <dbReference type="EMBL" id="AEM25314.1"/>
    </source>
</evidence>
<keyword evidence="3" id="KW-0456">Lyase</keyword>
<dbReference type="EMBL" id="JF756656">
    <property type="protein sequence ID" value="AEM25314.1"/>
    <property type="molecule type" value="Genomic_DNA"/>
</dbReference>